<comment type="caution">
    <text evidence="3">The sequence shown here is derived from an EMBL/GenBank/DDBJ whole genome shotgun (WGS) entry which is preliminary data.</text>
</comment>
<evidence type="ECO:0000313" key="3">
    <source>
        <dbReference type="EMBL" id="KAK2705453.1"/>
    </source>
</evidence>
<gene>
    <name evidence="3" type="ORF">QYM36_015741</name>
</gene>
<dbReference type="EMBL" id="JAVRJZ010000020">
    <property type="protein sequence ID" value="KAK2705453.1"/>
    <property type="molecule type" value="Genomic_DNA"/>
</dbReference>
<organism evidence="3 4">
    <name type="scientific">Artemia franciscana</name>
    <name type="common">Brine shrimp</name>
    <name type="synonym">Artemia sanfranciscana</name>
    <dbReference type="NCBI Taxonomy" id="6661"/>
    <lineage>
        <taxon>Eukaryota</taxon>
        <taxon>Metazoa</taxon>
        <taxon>Ecdysozoa</taxon>
        <taxon>Arthropoda</taxon>
        <taxon>Crustacea</taxon>
        <taxon>Branchiopoda</taxon>
        <taxon>Anostraca</taxon>
        <taxon>Artemiidae</taxon>
        <taxon>Artemia</taxon>
    </lineage>
</organism>
<dbReference type="AlphaFoldDB" id="A0AA88HAX3"/>
<evidence type="ECO:0000256" key="1">
    <source>
        <dbReference type="SAM" id="Coils"/>
    </source>
</evidence>
<evidence type="ECO:0000256" key="2">
    <source>
        <dbReference type="SAM" id="MobiDB-lite"/>
    </source>
</evidence>
<sequence>MSTAKYLKQGLITSPSDLEESEIEVLQETISVLKKNLSDARAEIAVLRLDLTNAKSYSNTMENLIEYLISSLQKSACVSSLSSEVTDPSQSKLNQKIISIHTADGQLFGNDPPPISDPSSNDVNTSLQSPGHAEINYGCEARSYFMLMQA</sequence>
<proteinExistence type="predicted"/>
<name>A0AA88HAX3_ARTSF</name>
<feature type="region of interest" description="Disordered" evidence="2">
    <location>
        <begin position="109"/>
        <end position="129"/>
    </location>
</feature>
<keyword evidence="1" id="KW-0175">Coiled coil</keyword>
<keyword evidence="4" id="KW-1185">Reference proteome</keyword>
<dbReference type="Proteomes" id="UP001187531">
    <property type="component" value="Unassembled WGS sequence"/>
</dbReference>
<protein>
    <submittedName>
        <fullName evidence="3">Uncharacterized protein</fullName>
    </submittedName>
</protein>
<reference evidence="3" key="1">
    <citation type="submission" date="2023-07" db="EMBL/GenBank/DDBJ databases">
        <title>Chromosome-level genome assembly of Artemia franciscana.</title>
        <authorList>
            <person name="Jo E."/>
        </authorList>
    </citation>
    <scope>NUCLEOTIDE SEQUENCE</scope>
    <source>
        <tissue evidence="3">Whole body</tissue>
    </source>
</reference>
<feature type="coiled-coil region" evidence="1">
    <location>
        <begin position="16"/>
        <end position="50"/>
    </location>
</feature>
<accession>A0AA88HAX3</accession>
<evidence type="ECO:0000313" key="4">
    <source>
        <dbReference type="Proteomes" id="UP001187531"/>
    </source>
</evidence>